<evidence type="ECO:0000313" key="2">
    <source>
        <dbReference type="Proteomes" id="UP001500507"/>
    </source>
</evidence>
<protein>
    <recommendedName>
        <fullName evidence="3">Spheroidene monooxygenase</fullName>
    </recommendedName>
</protein>
<dbReference type="RefSeq" id="WP_343764831.1">
    <property type="nucleotide sequence ID" value="NZ_BAAAFG010000013.1"/>
</dbReference>
<keyword evidence="2" id="KW-1185">Reference proteome</keyword>
<organism evidence="1 2">
    <name type="scientific">Gangjinia marincola</name>
    <dbReference type="NCBI Taxonomy" id="578463"/>
    <lineage>
        <taxon>Bacteria</taxon>
        <taxon>Pseudomonadati</taxon>
        <taxon>Bacteroidota</taxon>
        <taxon>Flavobacteriia</taxon>
        <taxon>Flavobacteriales</taxon>
        <taxon>Flavobacteriaceae</taxon>
        <taxon>Gangjinia</taxon>
    </lineage>
</organism>
<evidence type="ECO:0008006" key="3">
    <source>
        <dbReference type="Google" id="ProtNLM"/>
    </source>
</evidence>
<name>A0ABP3XUF5_9FLAO</name>
<evidence type="ECO:0000313" key="1">
    <source>
        <dbReference type="EMBL" id="GAA0872010.1"/>
    </source>
</evidence>
<gene>
    <name evidence="1" type="ORF">GCM10009117_11570</name>
</gene>
<reference evidence="2" key="1">
    <citation type="journal article" date="2019" name="Int. J. Syst. Evol. Microbiol.">
        <title>The Global Catalogue of Microorganisms (GCM) 10K type strain sequencing project: providing services to taxonomists for standard genome sequencing and annotation.</title>
        <authorList>
            <consortium name="The Broad Institute Genomics Platform"/>
            <consortium name="The Broad Institute Genome Sequencing Center for Infectious Disease"/>
            <person name="Wu L."/>
            <person name="Ma J."/>
        </authorList>
    </citation>
    <scope>NUCLEOTIDE SEQUENCE [LARGE SCALE GENOMIC DNA]</scope>
    <source>
        <strain evidence="2">JCM 16082</strain>
    </source>
</reference>
<dbReference type="CDD" id="cd21650">
    <property type="entry name" value="CrtA-like"/>
    <property type="match status" value="1"/>
</dbReference>
<dbReference type="EMBL" id="BAAAFG010000013">
    <property type="protein sequence ID" value="GAA0872010.1"/>
    <property type="molecule type" value="Genomic_DNA"/>
</dbReference>
<accession>A0ABP3XUF5</accession>
<comment type="caution">
    <text evidence="1">The sequence shown here is derived from an EMBL/GenBank/DDBJ whole genome shotgun (WGS) entry which is preliminary data.</text>
</comment>
<sequence length="236" mass="27383">MSQITTLTFFSYDSFAAKAWAFGMMQFAHKPLSKVDGLQFYKLLGSGREKFNPLPDWSTYALLQVWDDETSADTFFKQHSLVSRFRKKTNEQFTLFMKSIKAHGEWSGKNPFQKSKDLDDNNTALAVITRATIKPSYLIKFWKYVPISQRPIENSDGLLYTKGIGEVPVIQMATFSIWKDKVSLMNFAYNSKEHKEAIAKTRALNWYSEELFSRFQPYKSIGQWQGRTWFDDGVNP</sequence>
<dbReference type="InterPro" id="IPR049574">
    <property type="entry name" value="CrtA-like"/>
</dbReference>
<proteinExistence type="predicted"/>
<dbReference type="Proteomes" id="UP001500507">
    <property type="component" value="Unassembled WGS sequence"/>
</dbReference>